<organism evidence="1 2">
    <name type="scientific">Paenibacillus phyllosphaerae</name>
    <dbReference type="NCBI Taxonomy" id="274593"/>
    <lineage>
        <taxon>Bacteria</taxon>
        <taxon>Bacillati</taxon>
        <taxon>Bacillota</taxon>
        <taxon>Bacilli</taxon>
        <taxon>Bacillales</taxon>
        <taxon>Paenibacillaceae</taxon>
        <taxon>Paenibacillus</taxon>
    </lineage>
</organism>
<dbReference type="Proteomes" id="UP000570361">
    <property type="component" value="Unassembled WGS sequence"/>
</dbReference>
<protein>
    <submittedName>
        <fullName evidence="1">Uncharacterized protein</fullName>
    </submittedName>
</protein>
<sequence>MMTLSEQSWEAAVAEALHIGRDVIRLRAAALTDENSKGAEAWHPVIEALQHTLCTFDERWKEESKRAPGVVVRDYALRVLARRDAALLLGTEAVADLFGMTPATLAIQRLVELLVDTVDVQRLQARLEKAAVRTVVAYGELLTALAELPQTEIRFEWESPSGERSEVELRSEQLQAGKNYVLGVTETTDEVQMEGKLTAMDAQKRLFRIVTESGTVYEGKWSKALRKRYGKEPPVFQLPIKAEATLEIVKAYQPSIRQETVRVSLLELDTDLGLDTEETLYTLQELYRSLDASLEQDSGYIEGKGVSLADYTALVELVNALLESNPAKGALRLLEPTDTAAVYDLLAAGKPISKLARFDARGLGSFDGFGDDEMPGSRTALRARSAGDLAKLTAAAYVDIVQLLKRLASMIEALEQGGRGAADKRRA</sequence>
<dbReference type="AlphaFoldDB" id="A0A7W5FPI2"/>
<name>A0A7W5FPI2_9BACL</name>
<evidence type="ECO:0000313" key="1">
    <source>
        <dbReference type="EMBL" id="MBB3112288.1"/>
    </source>
</evidence>
<keyword evidence="2" id="KW-1185">Reference proteome</keyword>
<comment type="caution">
    <text evidence="1">The sequence shown here is derived from an EMBL/GenBank/DDBJ whole genome shotgun (WGS) entry which is preliminary data.</text>
</comment>
<reference evidence="1 2" key="1">
    <citation type="submission" date="2020-08" db="EMBL/GenBank/DDBJ databases">
        <title>Genomic Encyclopedia of Type Strains, Phase III (KMG-III): the genomes of soil and plant-associated and newly described type strains.</title>
        <authorList>
            <person name="Whitman W."/>
        </authorList>
    </citation>
    <scope>NUCLEOTIDE SEQUENCE [LARGE SCALE GENOMIC DNA]</scope>
    <source>
        <strain evidence="1 2">CECT 5862</strain>
    </source>
</reference>
<accession>A0A7W5FPI2</accession>
<proteinExistence type="predicted"/>
<gene>
    <name evidence="1" type="ORF">FHS18_004374</name>
</gene>
<evidence type="ECO:0000313" key="2">
    <source>
        <dbReference type="Proteomes" id="UP000570361"/>
    </source>
</evidence>
<dbReference type="RefSeq" id="WP_221401414.1">
    <property type="nucleotide sequence ID" value="NZ_JACHXK010000011.1"/>
</dbReference>
<dbReference type="EMBL" id="JACHXK010000011">
    <property type="protein sequence ID" value="MBB3112288.1"/>
    <property type="molecule type" value="Genomic_DNA"/>
</dbReference>